<organism evidence="1 2">
    <name type="scientific">Solimicrobium silvestre</name>
    <dbReference type="NCBI Taxonomy" id="2099400"/>
    <lineage>
        <taxon>Bacteria</taxon>
        <taxon>Pseudomonadati</taxon>
        <taxon>Pseudomonadota</taxon>
        <taxon>Betaproteobacteria</taxon>
        <taxon>Burkholderiales</taxon>
        <taxon>Oxalobacteraceae</taxon>
        <taxon>Solimicrobium</taxon>
    </lineage>
</organism>
<reference evidence="1 2" key="1">
    <citation type="submission" date="2018-02" db="EMBL/GenBank/DDBJ databases">
        <title>Solimicrobium silvestre gen. nov., sp. nov., isolated from alpine forest soil.</title>
        <authorList>
            <person name="Margesin R."/>
            <person name="Albuquerque L."/>
            <person name="Zhang D.-C."/>
            <person name="Froufe H.J.C."/>
            <person name="Severino R."/>
            <person name="Roxo I."/>
            <person name="Egas C."/>
            <person name="Da Costa M.S."/>
        </authorList>
    </citation>
    <scope>NUCLEOTIDE SEQUENCE [LARGE SCALE GENOMIC DNA]</scope>
    <source>
        <strain evidence="1 2">S20-91</strain>
    </source>
</reference>
<dbReference type="SUPFAM" id="SSF55961">
    <property type="entry name" value="Bet v1-like"/>
    <property type="match status" value="1"/>
</dbReference>
<protein>
    <submittedName>
        <fullName evidence="1">Polyketide cyclase / dehydrase and lipid transport</fullName>
    </submittedName>
</protein>
<dbReference type="InterPro" id="IPR023393">
    <property type="entry name" value="START-like_dom_sf"/>
</dbReference>
<comment type="caution">
    <text evidence="1">The sequence shown here is derived from an EMBL/GenBank/DDBJ whole genome shotgun (WGS) entry which is preliminary data.</text>
</comment>
<dbReference type="InterPro" id="IPR019587">
    <property type="entry name" value="Polyketide_cyclase/dehydratase"/>
</dbReference>
<accession>A0A2S9GYW0</accession>
<dbReference type="AlphaFoldDB" id="A0A2S9GYW0"/>
<evidence type="ECO:0000313" key="1">
    <source>
        <dbReference type="EMBL" id="PRC92914.1"/>
    </source>
</evidence>
<gene>
    <name evidence="1" type="ORF">S2091_2331</name>
</gene>
<proteinExistence type="predicted"/>
<name>A0A2S9GYW0_9BURK</name>
<dbReference type="EMBL" id="PUGF01000010">
    <property type="protein sequence ID" value="PRC92914.1"/>
    <property type="molecule type" value="Genomic_DNA"/>
</dbReference>
<keyword evidence="2" id="KW-1185">Reference proteome</keyword>
<evidence type="ECO:0000313" key="2">
    <source>
        <dbReference type="Proteomes" id="UP000237839"/>
    </source>
</evidence>
<dbReference type="Proteomes" id="UP000237839">
    <property type="component" value="Unassembled WGS sequence"/>
</dbReference>
<sequence>MNIIKWLFGILVLVVLAVVVLVWSLPNEYNVSRSVVINAPAAKIYPMIAITKEWKNWSVWNQRDPAMLMTYSGPASGVGAEWRWESKSQGNGSMKFLDVVQDQKIVYELSFEGMGKPSSGKLLLTPEGNGTKVTWTMHGNADGNLKMRLFGAVMDKMVGPDFEAGLANLKRNAEHK</sequence>
<dbReference type="CDD" id="cd07818">
    <property type="entry name" value="SRPBCC_1"/>
    <property type="match status" value="1"/>
</dbReference>
<dbReference type="Pfam" id="PF10604">
    <property type="entry name" value="Polyketide_cyc2"/>
    <property type="match status" value="1"/>
</dbReference>
<dbReference type="Gene3D" id="3.30.530.20">
    <property type="match status" value="1"/>
</dbReference>